<accession>A0A8H7A7C8</accession>
<evidence type="ECO:0000256" key="1">
    <source>
        <dbReference type="SAM" id="MobiDB-lite"/>
    </source>
</evidence>
<keyword evidence="3" id="KW-1185">Reference proteome</keyword>
<dbReference type="EMBL" id="JAACFV010000225">
    <property type="protein sequence ID" value="KAF7502724.1"/>
    <property type="molecule type" value="Genomic_DNA"/>
</dbReference>
<reference evidence="2" key="1">
    <citation type="submission" date="2020-02" db="EMBL/GenBank/DDBJ databases">
        <authorList>
            <person name="Palmer J.M."/>
        </authorList>
    </citation>
    <scope>NUCLEOTIDE SEQUENCE</scope>
    <source>
        <strain evidence="2">EPUS1.4</strain>
        <tissue evidence="2">Thallus</tissue>
    </source>
</reference>
<comment type="caution">
    <text evidence="2">The sequence shown here is derived from an EMBL/GenBank/DDBJ whole genome shotgun (WGS) entry which is preliminary data.</text>
</comment>
<sequence>MPPVRKSRFTDDERRLRKNQRERKRRAQRKDGGEPDFIRMVKATDIPPTKPRRQAVAYSDKIVHEKGQDCEFRSEVLIQLEGTLRTRNPKSWGFITASAVKKDLTSANPPITNLEPGISSEDTQALFLDTDSAQRLLSSNETLRTPVFTVNQQPFSWSLNARPIIQLLQSHINGDKEIDVNIASLTGTQSFARKTIAELQSRFMENKDHNDPWNVLDFECPLPENYGVCPKFLQNSNCGLLNQIKRMSLEKGSACRPITTPSILSGVMWNNGRFLQKVELLQRLIKIVMVTRPSSQSMKDRSASAG</sequence>
<evidence type="ECO:0000313" key="3">
    <source>
        <dbReference type="Proteomes" id="UP000606974"/>
    </source>
</evidence>
<feature type="region of interest" description="Disordered" evidence="1">
    <location>
        <begin position="1"/>
        <end position="36"/>
    </location>
</feature>
<dbReference type="AlphaFoldDB" id="A0A8H7A7C8"/>
<organism evidence="2 3">
    <name type="scientific">Endocarpon pusillum</name>
    <dbReference type="NCBI Taxonomy" id="364733"/>
    <lineage>
        <taxon>Eukaryota</taxon>
        <taxon>Fungi</taxon>
        <taxon>Dikarya</taxon>
        <taxon>Ascomycota</taxon>
        <taxon>Pezizomycotina</taxon>
        <taxon>Eurotiomycetes</taxon>
        <taxon>Chaetothyriomycetidae</taxon>
        <taxon>Verrucariales</taxon>
        <taxon>Verrucariaceae</taxon>
        <taxon>Endocarpon</taxon>
    </lineage>
</organism>
<protein>
    <submittedName>
        <fullName evidence="2">Uncharacterized protein</fullName>
    </submittedName>
</protein>
<gene>
    <name evidence="2" type="ORF">GJ744_005232</name>
</gene>
<proteinExistence type="predicted"/>
<dbReference type="OrthoDB" id="3860121at2759"/>
<evidence type="ECO:0000313" key="2">
    <source>
        <dbReference type="EMBL" id="KAF7502724.1"/>
    </source>
</evidence>
<feature type="compositionally biased region" description="Basic residues" evidence="1">
    <location>
        <begin position="16"/>
        <end position="28"/>
    </location>
</feature>
<dbReference type="Proteomes" id="UP000606974">
    <property type="component" value="Unassembled WGS sequence"/>
</dbReference>
<name>A0A8H7A7C8_9EURO</name>